<evidence type="ECO:0000256" key="1">
    <source>
        <dbReference type="SAM" id="Coils"/>
    </source>
</evidence>
<dbReference type="EMBL" id="LLXL01008826">
    <property type="protein sequence ID" value="PKK46877.1"/>
    <property type="molecule type" value="Genomic_DNA"/>
</dbReference>
<dbReference type="AlphaFoldDB" id="A0A2N1LC06"/>
<evidence type="ECO:0000313" key="3">
    <source>
        <dbReference type="Proteomes" id="UP000233469"/>
    </source>
</evidence>
<name>A0A2N1LC06_9GLOM</name>
<dbReference type="VEuPathDB" id="FungiDB:FUN_005970"/>
<sequence>MKKCWDEDPLKRPSSKEVLNIIENWIFLPQYEVINKELKSNILEFINTPIEHNNLIVKSHPKACYTSHLFDFTSEELNEMLEDSQAFLKFLKHKYQSSQIKLQNIQMELVNLQQRNSQTEEEILKLEKIAETYYQSSQNELVNLQLRNSQTEVEKLKLEMIAETYYQSSHNELVNLQQRNSQTEEEKL</sequence>
<evidence type="ECO:0008006" key="4">
    <source>
        <dbReference type="Google" id="ProtNLM"/>
    </source>
</evidence>
<comment type="caution">
    <text evidence="2">The sequence shown here is derived from an EMBL/GenBank/DDBJ whole genome shotgun (WGS) entry which is preliminary data.</text>
</comment>
<reference evidence="2 3" key="1">
    <citation type="submission" date="2016-04" db="EMBL/GenBank/DDBJ databases">
        <title>Genome analyses suggest a sexual origin of heterokaryosis in a supposedly ancient asexual fungus.</title>
        <authorList>
            <person name="Ropars J."/>
            <person name="Sedzielewska K."/>
            <person name="Noel J."/>
            <person name="Charron P."/>
            <person name="Farinelli L."/>
            <person name="Marton T."/>
            <person name="Kruger M."/>
            <person name="Pelin A."/>
            <person name="Brachmann A."/>
            <person name="Corradi N."/>
        </authorList>
    </citation>
    <scope>NUCLEOTIDE SEQUENCE [LARGE SCALE GENOMIC DNA]</scope>
    <source>
        <strain evidence="2 3">C2</strain>
    </source>
</reference>
<dbReference type="Proteomes" id="UP000233469">
    <property type="component" value="Unassembled WGS sequence"/>
</dbReference>
<reference evidence="2 3" key="2">
    <citation type="submission" date="2017-10" db="EMBL/GenBank/DDBJ databases">
        <title>Extensive intraspecific genome diversity in a model arbuscular mycorrhizal fungus.</title>
        <authorList>
            <person name="Chen E.C.H."/>
            <person name="Morin E."/>
            <person name="Baudet D."/>
            <person name="Noel J."/>
            <person name="Ndikumana S."/>
            <person name="Charron P."/>
            <person name="St-Onge C."/>
            <person name="Giorgi J."/>
            <person name="Grigoriev I.V."/>
            <person name="Roux C."/>
            <person name="Martin F.M."/>
            <person name="Corradi N."/>
        </authorList>
    </citation>
    <scope>NUCLEOTIDE SEQUENCE [LARGE SCALE GENOMIC DNA]</scope>
    <source>
        <strain evidence="2 3">C2</strain>
    </source>
</reference>
<accession>A0A2N1LC06</accession>
<dbReference type="VEuPathDB" id="FungiDB:RhiirA1_343418"/>
<feature type="non-terminal residue" evidence="2">
    <location>
        <position position="188"/>
    </location>
</feature>
<proteinExistence type="predicted"/>
<protein>
    <recommendedName>
        <fullName evidence="4">Serine-threonine/tyrosine-protein kinase catalytic domain-containing protein</fullName>
    </recommendedName>
</protein>
<evidence type="ECO:0000313" key="2">
    <source>
        <dbReference type="EMBL" id="PKK46877.1"/>
    </source>
</evidence>
<gene>
    <name evidence="2" type="ORF">RhiirC2_803739</name>
</gene>
<organism evidence="2 3">
    <name type="scientific">Rhizophagus irregularis</name>
    <dbReference type="NCBI Taxonomy" id="588596"/>
    <lineage>
        <taxon>Eukaryota</taxon>
        <taxon>Fungi</taxon>
        <taxon>Fungi incertae sedis</taxon>
        <taxon>Mucoromycota</taxon>
        <taxon>Glomeromycotina</taxon>
        <taxon>Glomeromycetes</taxon>
        <taxon>Glomerales</taxon>
        <taxon>Glomeraceae</taxon>
        <taxon>Rhizophagus</taxon>
    </lineage>
</organism>
<feature type="coiled-coil region" evidence="1">
    <location>
        <begin position="88"/>
        <end position="186"/>
    </location>
</feature>
<keyword evidence="1" id="KW-0175">Coiled coil</keyword>